<protein>
    <submittedName>
        <fullName evidence="2">Uncharacterized protein</fullName>
    </submittedName>
</protein>
<dbReference type="AlphaFoldDB" id="A0A1V8T1L7"/>
<evidence type="ECO:0000313" key="2">
    <source>
        <dbReference type="EMBL" id="OQO05072.1"/>
    </source>
</evidence>
<gene>
    <name evidence="2" type="ORF">B0A48_08092</name>
</gene>
<keyword evidence="1" id="KW-0812">Transmembrane</keyword>
<reference evidence="3" key="1">
    <citation type="submission" date="2017-03" db="EMBL/GenBank/DDBJ databases">
        <title>Genomes of endolithic fungi from Antarctica.</title>
        <authorList>
            <person name="Coleine C."/>
            <person name="Masonjones S."/>
            <person name="Stajich J.E."/>
        </authorList>
    </citation>
    <scope>NUCLEOTIDE SEQUENCE [LARGE SCALE GENOMIC DNA]</scope>
    <source>
        <strain evidence="3">CCFEE 5527</strain>
    </source>
</reference>
<feature type="transmembrane region" description="Helical" evidence="1">
    <location>
        <begin position="12"/>
        <end position="32"/>
    </location>
</feature>
<evidence type="ECO:0000256" key="1">
    <source>
        <dbReference type="SAM" id="Phobius"/>
    </source>
</evidence>
<organism evidence="2 3">
    <name type="scientific">Cryoendolithus antarcticus</name>
    <dbReference type="NCBI Taxonomy" id="1507870"/>
    <lineage>
        <taxon>Eukaryota</taxon>
        <taxon>Fungi</taxon>
        <taxon>Dikarya</taxon>
        <taxon>Ascomycota</taxon>
        <taxon>Pezizomycotina</taxon>
        <taxon>Dothideomycetes</taxon>
        <taxon>Dothideomycetidae</taxon>
        <taxon>Cladosporiales</taxon>
        <taxon>Cladosporiaceae</taxon>
        <taxon>Cryoendolithus</taxon>
    </lineage>
</organism>
<keyword evidence="3" id="KW-1185">Reference proteome</keyword>
<name>A0A1V8T1L7_9PEZI</name>
<comment type="caution">
    <text evidence="2">The sequence shown here is derived from an EMBL/GenBank/DDBJ whole genome shotgun (WGS) entry which is preliminary data.</text>
</comment>
<feature type="transmembrane region" description="Helical" evidence="1">
    <location>
        <begin position="67"/>
        <end position="86"/>
    </location>
</feature>
<proteinExistence type="predicted"/>
<dbReference type="Proteomes" id="UP000192596">
    <property type="component" value="Unassembled WGS sequence"/>
</dbReference>
<dbReference type="InParanoid" id="A0A1V8T1L7"/>
<sequence length="137" mass="15115">MSCLKDHNLSDLTWSDLTWSWPAGFAGFLWYMMPIGNDFVKKIYITLYEDPGGENEPAAKNAGYGQLINFVLQCLFVTLGTGFAVGTVDEKSTVSTDANRALMGALVVVWAWSKVFGDSPWLSRMYGAMLRGVTGRT</sequence>
<dbReference type="EMBL" id="NAJO01000020">
    <property type="protein sequence ID" value="OQO05072.1"/>
    <property type="molecule type" value="Genomic_DNA"/>
</dbReference>
<keyword evidence="1" id="KW-1133">Transmembrane helix</keyword>
<accession>A0A1V8T1L7</accession>
<keyword evidence="1" id="KW-0472">Membrane</keyword>
<feature type="transmembrane region" description="Helical" evidence="1">
    <location>
        <begin position="98"/>
        <end position="116"/>
    </location>
</feature>
<evidence type="ECO:0000313" key="3">
    <source>
        <dbReference type="Proteomes" id="UP000192596"/>
    </source>
</evidence>